<keyword evidence="3" id="KW-0238">DNA-binding</keyword>
<evidence type="ECO:0000313" key="6">
    <source>
        <dbReference type="EMBL" id="SJM36646.1"/>
    </source>
</evidence>
<dbReference type="RefSeq" id="WP_077448048.1">
    <property type="nucleotide sequence ID" value="NZ_FUGD01000055.1"/>
</dbReference>
<sequence length="489" mass="56716">MNKRQNYLLSDNGVKSIAKQSLPAKRMRHSDGDSLYLIHDPKGSLYWVMAYRYQSDKDIKPKQKTLHIGSYKTANQTIDGKFTPEISLKQARIERDKAKELLAEGIDPKEHREKEKNRFEQKDLFKVIADAYISERQDTTPKNVQKLKGYLNNHILKHIGDYPISAITAQDIIQTGLAIQSYFETQGKRTSETAHKCMSLISAILEYAINTQGYNINNVALGRSKALRPHRAERMKAVEQHQFADLLKNIDSYCNDSSYAHPQTTAGLQLMALCFVRTKELRYFEWSEIDYHKNIWRIPAHKMKMRQDHIIPLSPQAMEIIERMRPITGDTDYVFYNFMSNKPYSEAWFNQALRRMGYTGDPYPKMTGHGFRQLASTGLYELEFSSDVIEIQLAHLEQSSVKRRYDTSEHLAERQVMMNEWANHLDDLRAGKAVKFDLLSPDELEQVMQARRRKTTDILIHDKNILIKSLQAQGISDDLIKQLTKQLLK</sequence>
<dbReference type="GO" id="GO:0003677">
    <property type="term" value="F:DNA binding"/>
    <property type="evidence" value="ECO:0007669"/>
    <property type="project" value="UniProtKB-KW"/>
</dbReference>
<evidence type="ECO:0000256" key="1">
    <source>
        <dbReference type="ARBA" id="ARBA00008857"/>
    </source>
</evidence>
<evidence type="ECO:0000256" key="4">
    <source>
        <dbReference type="ARBA" id="ARBA00023172"/>
    </source>
</evidence>
<name>A0A1R4EDT0_9GAMM</name>
<dbReference type="Proteomes" id="UP000188169">
    <property type="component" value="Unassembled WGS sequence"/>
</dbReference>
<protein>
    <submittedName>
        <fullName evidence="6">Prophage CP4-57 integrase</fullName>
    </submittedName>
</protein>
<evidence type="ECO:0000256" key="3">
    <source>
        <dbReference type="ARBA" id="ARBA00023125"/>
    </source>
</evidence>
<dbReference type="InterPro" id="IPR053876">
    <property type="entry name" value="Phage_int_M"/>
</dbReference>
<evidence type="ECO:0000256" key="2">
    <source>
        <dbReference type="ARBA" id="ARBA00022908"/>
    </source>
</evidence>
<accession>A0A1R4EDT0</accession>
<dbReference type="InterPro" id="IPR002104">
    <property type="entry name" value="Integrase_catalytic"/>
</dbReference>
<keyword evidence="7" id="KW-1185">Reference proteome</keyword>
<dbReference type="Pfam" id="PF00589">
    <property type="entry name" value="Phage_integrase"/>
    <property type="match status" value="1"/>
</dbReference>
<evidence type="ECO:0000259" key="5">
    <source>
        <dbReference type="PROSITE" id="PS51898"/>
    </source>
</evidence>
<dbReference type="InterPro" id="IPR013762">
    <property type="entry name" value="Integrase-like_cat_sf"/>
</dbReference>
<proteinExistence type="inferred from homology"/>
<dbReference type="InterPro" id="IPR011010">
    <property type="entry name" value="DNA_brk_join_enz"/>
</dbReference>
<dbReference type="STRING" id="1945520.A1019T_00608"/>
<dbReference type="PROSITE" id="PS51898">
    <property type="entry name" value="TYR_RECOMBINASE"/>
    <property type="match status" value="1"/>
</dbReference>
<feature type="domain" description="Tyr recombinase" evidence="5">
    <location>
        <begin position="233"/>
        <end position="418"/>
    </location>
</feature>
<dbReference type="InterPro" id="IPR025166">
    <property type="entry name" value="Integrase_DNA_bind_dom"/>
</dbReference>
<dbReference type="GO" id="GO:0006310">
    <property type="term" value="P:DNA recombination"/>
    <property type="evidence" value="ECO:0007669"/>
    <property type="project" value="UniProtKB-KW"/>
</dbReference>
<gene>
    <name evidence="6" type="primary">intA_1</name>
    <name evidence="6" type="ORF">A1019T_00608</name>
</gene>
<dbReference type="GO" id="GO:0015074">
    <property type="term" value="P:DNA integration"/>
    <property type="evidence" value="ECO:0007669"/>
    <property type="project" value="UniProtKB-KW"/>
</dbReference>
<organism evidence="6 7">
    <name type="scientific">Psychrobacter pasteurii</name>
    <dbReference type="NCBI Taxonomy" id="1945520"/>
    <lineage>
        <taxon>Bacteria</taxon>
        <taxon>Pseudomonadati</taxon>
        <taxon>Pseudomonadota</taxon>
        <taxon>Gammaproteobacteria</taxon>
        <taxon>Moraxellales</taxon>
        <taxon>Moraxellaceae</taxon>
        <taxon>Psychrobacter</taxon>
    </lineage>
</organism>
<dbReference type="PANTHER" id="PTHR30629">
    <property type="entry name" value="PROPHAGE INTEGRASE"/>
    <property type="match status" value="1"/>
</dbReference>
<dbReference type="EMBL" id="FUGD01000055">
    <property type="protein sequence ID" value="SJM36646.1"/>
    <property type="molecule type" value="Genomic_DNA"/>
</dbReference>
<dbReference type="Pfam" id="PF22022">
    <property type="entry name" value="Phage_int_M"/>
    <property type="match status" value="1"/>
</dbReference>
<dbReference type="CDD" id="cd00801">
    <property type="entry name" value="INT_P4_C"/>
    <property type="match status" value="1"/>
</dbReference>
<dbReference type="Gene3D" id="1.10.443.10">
    <property type="entry name" value="Intergrase catalytic core"/>
    <property type="match status" value="1"/>
</dbReference>
<keyword evidence="4" id="KW-0233">DNA recombination</keyword>
<comment type="similarity">
    <text evidence="1">Belongs to the 'phage' integrase family.</text>
</comment>
<dbReference type="Pfam" id="PF13356">
    <property type="entry name" value="Arm-DNA-bind_3"/>
    <property type="match status" value="1"/>
</dbReference>
<reference evidence="7" key="1">
    <citation type="submission" date="2017-02" db="EMBL/GenBank/DDBJ databases">
        <authorList>
            <person name="Mornico D."/>
        </authorList>
    </citation>
    <scope>NUCLEOTIDE SEQUENCE [LARGE SCALE GENOMIC DNA]</scope>
</reference>
<dbReference type="InterPro" id="IPR038488">
    <property type="entry name" value="Integrase_DNA-bd_sf"/>
</dbReference>
<dbReference type="OrthoDB" id="9795573at2"/>
<dbReference type="Gene3D" id="1.10.150.130">
    <property type="match status" value="1"/>
</dbReference>
<dbReference type="InterPro" id="IPR050808">
    <property type="entry name" value="Phage_Integrase"/>
</dbReference>
<dbReference type="SUPFAM" id="SSF56349">
    <property type="entry name" value="DNA breaking-rejoining enzymes"/>
    <property type="match status" value="1"/>
</dbReference>
<dbReference type="AlphaFoldDB" id="A0A1R4EDT0"/>
<dbReference type="PANTHER" id="PTHR30629:SF2">
    <property type="entry name" value="PROPHAGE INTEGRASE INTS-RELATED"/>
    <property type="match status" value="1"/>
</dbReference>
<dbReference type="Gene3D" id="3.30.160.390">
    <property type="entry name" value="Integrase, DNA-binding domain"/>
    <property type="match status" value="1"/>
</dbReference>
<keyword evidence="2" id="KW-0229">DNA integration</keyword>
<evidence type="ECO:0000313" key="7">
    <source>
        <dbReference type="Proteomes" id="UP000188169"/>
    </source>
</evidence>
<dbReference type="InterPro" id="IPR010998">
    <property type="entry name" value="Integrase_recombinase_N"/>
</dbReference>